<dbReference type="AlphaFoldDB" id="X1MLF8"/>
<name>X1MLF8_9ZZZZ</name>
<protein>
    <submittedName>
        <fullName evidence="1">Uncharacterized protein</fullName>
    </submittedName>
</protein>
<reference evidence="1" key="1">
    <citation type="journal article" date="2014" name="Front. Microbiol.">
        <title>High frequency of phylogenetically diverse reductive dehalogenase-homologous genes in deep subseafloor sedimentary metagenomes.</title>
        <authorList>
            <person name="Kawai M."/>
            <person name="Futagami T."/>
            <person name="Toyoda A."/>
            <person name="Takaki Y."/>
            <person name="Nishi S."/>
            <person name="Hori S."/>
            <person name="Arai W."/>
            <person name="Tsubouchi T."/>
            <person name="Morono Y."/>
            <person name="Uchiyama I."/>
            <person name="Ito T."/>
            <person name="Fujiyama A."/>
            <person name="Inagaki F."/>
            <person name="Takami H."/>
        </authorList>
    </citation>
    <scope>NUCLEOTIDE SEQUENCE</scope>
    <source>
        <strain evidence="1">Expedition CK06-06</strain>
    </source>
</reference>
<organism evidence="1">
    <name type="scientific">marine sediment metagenome</name>
    <dbReference type="NCBI Taxonomy" id="412755"/>
    <lineage>
        <taxon>unclassified sequences</taxon>
        <taxon>metagenomes</taxon>
        <taxon>ecological metagenomes</taxon>
    </lineage>
</organism>
<proteinExistence type="predicted"/>
<dbReference type="EMBL" id="BARV01012726">
    <property type="protein sequence ID" value="GAI07214.1"/>
    <property type="molecule type" value="Genomic_DNA"/>
</dbReference>
<gene>
    <name evidence="1" type="ORF">S06H3_23423</name>
</gene>
<accession>X1MLF8</accession>
<feature type="non-terminal residue" evidence="1">
    <location>
        <position position="1"/>
    </location>
</feature>
<evidence type="ECO:0000313" key="1">
    <source>
        <dbReference type="EMBL" id="GAI07214.1"/>
    </source>
</evidence>
<comment type="caution">
    <text evidence="1">The sequence shown here is derived from an EMBL/GenBank/DDBJ whole genome shotgun (WGS) entry which is preliminary data.</text>
</comment>
<sequence>EFIDGIATALGTTGTFVANHDAVTIWPILNEIDRTLTLTTDANVTISDMKVRIVVFYQQEVPPAY</sequence>